<proteinExistence type="predicted"/>
<dbReference type="PANTHER" id="PTHR13271:SF34">
    <property type="entry name" value="N-LYSINE METHYLTRANSFERASE SETD6"/>
    <property type="match status" value="1"/>
</dbReference>
<reference evidence="5 6" key="1">
    <citation type="submission" date="2015-08" db="EMBL/GenBank/DDBJ databases">
        <title>Next Generation Sequencing and Analysis of the Genome of Puccinia sorghi L Schw, the Causal Agent of Maize Common Rust.</title>
        <authorList>
            <person name="Rochi L."/>
            <person name="Burguener G."/>
            <person name="Darino M."/>
            <person name="Turjanski A."/>
            <person name="Kreff E."/>
            <person name="Dieguez M.J."/>
            <person name="Sacco F."/>
        </authorList>
    </citation>
    <scope>NUCLEOTIDE SEQUENCE [LARGE SCALE GENOMIC DNA]</scope>
    <source>
        <strain evidence="5 6">RO10H11247</strain>
    </source>
</reference>
<keyword evidence="1" id="KW-0489">Methyltransferase</keyword>
<evidence type="ECO:0000256" key="1">
    <source>
        <dbReference type="ARBA" id="ARBA00022603"/>
    </source>
</evidence>
<dbReference type="AlphaFoldDB" id="A0A0L6U5S5"/>
<keyword evidence="2" id="KW-0808">Transferase</keyword>
<gene>
    <name evidence="5" type="ORF">VP01_978g2</name>
</gene>
<dbReference type="InterPro" id="IPR001214">
    <property type="entry name" value="SET_dom"/>
</dbReference>
<dbReference type="STRING" id="27349.A0A0L6U5S5"/>
<dbReference type="VEuPathDB" id="FungiDB:VP01_978g2"/>
<feature type="domain" description="SET" evidence="4">
    <location>
        <begin position="43"/>
        <end position="339"/>
    </location>
</feature>
<dbReference type="InterPro" id="IPR036464">
    <property type="entry name" value="Rubisco_LSMT_subst-bd_sf"/>
</dbReference>
<comment type="caution">
    <text evidence="5">The sequence shown here is derived from an EMBL/GenBank/DDBJ whole genome shotgun (WGS) entry which is preliminary data.</text>
</comment>
<dbReference type="GO" id="GO:0016279">
    <property type="term" value="F:protein-lysine N-methyltransferase activity"/>
    <property type="evidence" value="ECO:0007669"/>
    <property type="project" value="TreeGrafter"/>
</dbReference>
<dbReference type="SUPFAM" id="SSF82199">
    <property type="entry name" value="SET domain"/>
    <property type="match status" value="1"/>
</dbReference>
<evidence type="ECO:0000256" key="3">
    <source>
        <dbReference type="ARBA" id="ARBA00022691"/>
    </source>
</evidence>
<dbReference type="InterPro" id="IPR050600">
    <property type="entry name" value="SETD3_SETD6_MTase"/>
</dbReference>
<dbReference type="EMBL" id="LAVV01015480">
    <property type="protein sequence ID" value="KNZ43859.1"/>
    <property type="molecule type" value="Genomic_DNA"/>
</dbReference>
<dbReference type="Gene3D" id="3.90.1410.10">
    <property type="entry name" value="set domain protein methyltransferase, domain 1"/>
    <property type="match status" value="1"/>
</dbReference>
<dbReference type="PROSITE" id="PS50280">
    <property type="entry name" value="SET"/>
    <property type="match status" value="1"/>
</dbReference>
<protein>
    <recommendedName>
        <fullName evidence="4">SET domain-containing protein</fullName>
    </recommendedName>
</protein>
<dbReference type="PANTHER" id="PTHR13271">
    <property type="entry name" value="UNCHARACTERIZED PUTATIVE METHYLTRANSFERASE"/>
    <property type="match status" value="1"/>
</dbReference>
<dbReference type="InterPro" id="IPR046341">
    <property type="entry name" value="SET_dom_sf"/>
</dbReference>
<accession>A0A0L6U5S5</accession>
<keyword evidence="3" id="KW-0949">S-adenosyl-L-methionine</keyword>
<dbReference type="Proteomes" id="UP000037035">
    <property type="component" value="Unassembled WGS sequence"/>
</dbReference>
<evidence type="ECO:0000256" key="2">
    <source>
        <dbReference type="ARBA" id="ARBA00022679"/>
    </source>
</evidence>
<evidence type="ECO:0000259" key="4">
    <source>
        <dbReference type="PROSITE" id="PS50280"/>
    </source>
</evidence>
<sequence>MEYSSEVIKAPEIATGRLMGEFCVDSKLGQWLATTGAGSGFHPGLVFGKSQPEGILSAQDMGTSVYADRPIHRHEVLASCSAEAIIDRHTSFAQITTLLRRLDGLKHPDRDEAQQFLTHSLDRTIISLYLILTNLSLKFQSEQGRPYDKPTRGEDQPDIHIELLKELFSFHQEYVRLLPRAEHLLTPLFWTQVELEKLGSSPLLHSVNEQHKLWTTEYESLLNNLPPSLHELITYHTSCQDYFWASTIVTSRSFPSTLLAPPSDPSNPLDHPSQQDLDRALGYQEAVPILLPGVDIFNHKRRSKVEWRSVRTHGQVQRVEIVSLEEHIQRGEQVFNNYGPKSTAELILGYGFALGEEDWQSTDGTKNPDDFYPVKLTRPGPTQIYSGLIGEIFERFVPKDLTHHIRRDGRPPALLLAQLRVSLISSQHDLLLLSQRINPSSLPLSSSSDFLSAFSNSMDSKLSWENELNSHDCLHALIAHKLATFRSSSDDPHSDWSQVRPPVRQMIEIYRQGQLDILTDTLNLVQDSFQKTLAEAAADGFHFDDDDDDDDEDNAEQ</sequence>
<keyword evidence="6" id="KW-1185">Reference proteome</keyword>
<dbReference type="GO" id="GO:0005634">
    <property type="term" value="C:nucleus"/>
    <property type="evidence" value="ECO:0007669"/>
    <property type="project" value="TreeGrafter"/>
</dbReference>
<dbReference type="Gene3D" id="3.90.1420.10">
    <property type="entry name" value="Rubisco LSMT, substrate-binding domain"/>
    <property type="match status" value="1"/>
</dbReference>
<name>A0A0L6U5S5_9BASI</name>
<evidence type="ECO:0000313" key="5">
    <source>
        <dbReference type="EMBL" id="KNZ43859.1"/>
    </source>
</evidence>
<dbReference type="OrthoDB" id="42889at2759"/>
<organism evidence="5 6">
    <name type="scientific">Puccinia sorghi</name>
    <dbReference type="NCBI Taxonomy" id="27349"/>
    <lineage>
        <taxon>Eukaryota</taxon>
        <taxon>Fungi</taxon>
        <taxon>Dikarya</taxon>
        <taxon>Basidiomycota</taxon>
        <taxon>Pucciniomycotina</taxon>
        <taxon>Pucciniomycetes</taxon>
        <taxon>Pucciniales</taxon>
        <taxon>Pucciniaceae</taxon>
        <taxon>Puccinia</taxon>
    </lineage>
</organism>
<dbReference type="GO" id="GO:0032259">
    <property type="term" value="P:methylation"/>
    <property type="evidence" value="ECO:0007669"/>
    <property type="project" value="UniProtKB-KW"/>
</dbReference>
<evidence type="ECO:0000313" key="6">
    <source>
        <dbReference type="Proteomes" id="UP000037035"/>
    </source>
</evidence>